<comment type="caution">
    <text evidence="2">The sequence shown here is derived from an EMBL/GenBank/DDBJ whole genome shotgun (WGS) entry which is preliminary data.</text>
</comment>
<dbReference type="AlphaFoldDB" id="A0A8H4UU12"/>
<dbReference type="Proteomes" id="UP000635477">
    <property type="component" value="Unassembled WGS sequence"/>
</dbReference>
<reference evidence="2" key="2">
    <citation type="submission" date="2020-05" db="EMBL/GenBank/DDBJ databases">
        <authorList>
            <person name="Kim H.-S."/>
            <person name="Proctor R.H."/>
            <person name="Brown D.W."/>
        </authorList>
    </citation>
    <scope>NUCLEOTIDE SEQUENCE</scope>
    <source>
        <strain evidence="2">NRRL 22465</strain>
    </source>
</reference>
<keyword evidence="1" id="KW-1133">Transmembrane helix</keyword>
<feature type="transmembrane region" description="Helical" evidence="1">
    <location>
        <begin position="188"/>
        <end position="210"/>
    </location>
</feature>
<keyword evidence="1" id="KW-0812">Transmembrane</keyword>
<protein>
    <submittedName>
        <fullName evidence="2">Uncharacterized protein</fullName>
    </submittedName>
</protein>
<name>A0A8H4UU12_9HYPO</name>
<evidence type="ECO:0000256" key="1">
    <source>
        <dbReference type="SAM" id="Phobius"/>
    </source>
</evidence>
<keyword evidence="3" id="KW-1185">Reference proteome</keyword>
<accession>A0A8H4UU12</accession>
<sequence>MDPTLTNMSNGSKTEVSASNFEVDVEDIRIEPKYRTLRLVNSAKSGLTVLALAAAITILGVSADAMAVYNATHVPADFLLSLWPSNFDLRPTVALVVGSVLVIVANVSSLVAAKVPAARKNSAVKLALGFAPPIMALVAAVIAMSFFYAVNASNTADSFQSWTCRWKDVAMTTQPHFGTLCKQSRAGVALSVLLVPLEAIILGLAAYQFILERQVGLATRGPGPKTGRPAMS</sequence>
<feature type="transmembrane region" description="Helical" evidence="1">
    <location>
        <begin position="92"/>
        <end position="115"/>
    </location>
</feature>
<feature type="transmembrane region" description="Helical" evidence="1">
    <location>
        <begin position="127"/>
        <end position="150"/>
    </location>
</feature>
<dbReference type="OrthoDB" id="3890746at2759"/>
<keyword evidence="1" id="KW-0472">Membrane</keyword>
<organism evidence="2 3">
    <name type="scientific">Fusarium zealandicum</name>
    <dbReference type="NCBI Taxonomy" id="1053134"/>
    <lineage>
        <taxon>Eukaryota</taxon>
        <taxon>Fungi</taxon>
        <taxon>Dikarya</taxon>
        <taxon>Ascomycota</taxon>
        <taxon>Pezizomycotina</taxon>
        <taxon>Sordariomycetes</taxon>
        <taxon>Hypocreomycetidae</taxon>
        <taxon>Hypocreales</taxon>
        <taxon>Nectriaceae</taxon>
        <taxon>Fusarium</taxon>
        <taxon>Fusarium staphyleae species complex</taxon>
    </lineage>
</organism>
<feature type="transmembrane region" description="Helical" evidence="1">
    <location>
        <begin position="47"/>
        <end position="72"/>
    </location>
</feature>
<evidence type="ECO:0000313" key="3">
    <source>
        <dbReference type="Proteomes" id="UP000635477"/>
    </source>
</evidence>
<dbReference type="EMBL" id="JABEYC010000044">
    <property type="protein sequence ID" value="KAF4983883.1"/>
    <property type="molecule type" value="Genomic_DNA"/>
</dbReference>
<gene>
    <name evidence="2" type="ORF">FZEAL_824</name>
</gene>
<reference evidence="2" key="1">
    <citation type="journal article" date="2020" name="BMC Genomics">
        <title>Correction to: Identification and distribution of gene clusters required for synthesis of sphingolipid metabolism inhibitors in diverse species of the filamentous fungus Fusarium.</title>
        <authorList>
            <person name="Kim H.S."/>
            <person name="Lohmar J.M."/>
            <person name="Busman M."/>
            <person name="Brown D.W."/>
            <person name="Naumann T.A."/>
            <person name="Divon H.H."/>
            <person name="Lysoe E."/>
            <person name="Uhlig S."/>
            <person name="Proctor R.H."/>
        </authorList>
    </citation>
    <scope>NUCLEOTIDE SEQUENCE</scope>
    <source>
        <strain evidence="2">NRRL 22465</strain>
    </source>
</reference>
<proteinExistence type="predicted"/>
<evidence type="ECO:0000313" key="2">
    <source>
        <dbReference type="EMBL" id="KAF4983883.1"/>
    </source>
</evidence>